<organism evidence="1">
    <name type="scientific">Uncultured archaeon GZfos26G2</name>
    <dbReference type="NCBI Taxonomy" id="3386331"/>
    <lineage>
        <taxon>Archaea</taxon>
        <taxon>Methanobacteriati</taxon>
        <taxon>Methanobacteriota</taxon>
        <taxon>Stenosarchaea group</taxon>
        <taxon>Methanomicrobia</taxon>
        <taxon>Candidatus Methanophagales</taxon>
        <taxon>Candidatus Methanophagaceae</taxon>
        <taxon>Candidatus Methanophaga</taxon>
    </lineage>
</organism>
<reference evidence="1" key="2">
    <citation type="submission" date="2004-08" db="EMBL/GenBank/DDBJ databases">
        <authorList>
            <person name="Putnam N."/>
            <person name="Detter J.C."/>
            <person name="Richardson P.M."/>
            <person name="Rokhsar D."/>
        </authorList>
    </citation>
    <scope>NUCLEOTIDE SEQUENCE</scope>
</reference>
<protein>
    <submittedName>
        <fullName evidence="1">Uncharacterized protein</fullName>
    </submittedName>
</protein>
<proteinExistence type="predicted"/>
<dbReference type="AlphaFoldDB" id="Q64A06"/>
<reference evidence="1" key="1">
    <citation type="journal article" date="2004" name="Science">
        <title>Reverse methanogenesis: testing the hypothesis with environmental genomics.</title>
        <authorList>
            <person name="Hallam S.J."/>
            <person name="Putnam N."/>
            <person name="Preston C.M."/>
            <person name="Detter J.C."/>
            <person name="Rokhsar D."/>
            <person name="Richardson P.M."/>
            <person name="DeLong E.F."/>
        </authorList>
    </citation>
    <scope>NUCLEOTIDE SEQUENCE</scope>
</reference>
<gene>
    <name evidence="1" type="ORF">GZ33H6_20</name>
</gene>
<evidence type="ECO:0000313" key="1">
    <source>
        <dbReference type="EMBL" id="AAU83771.1"/>
    </source>
</evidence>
<sequence>MRVREKVIKMIEELPEDITVSDIMAELYLRQNVDEGLKELDEGKGVSHEEAKRRLNRWIR</sequence>
<accession>Q64A06</accession>
<dbReference type="EMBL" id="AY714858">
    <property type="protein sequence ID" value="AAU83771.1"/>
    <property type="molecule type" value="Genomic_DNA"/>
</dbReference>
<name>Q64A06_UNCAG</name>